<dbReference type="PANTHER" id="PTHR37829:SF3">
    <property type="entry name" value="PROTEIN JAYE-RELATED"/>
    <property type="match status" value="1"/>
</dbReference>
<evidence type="ECO:0000259" key="1">
    <source>
        <dbReference type="Pfam" id="PF04865"/>
    </source>
</evidence>
<protein>
    <recommendedName>
        <fullName evidence="1">Baseplate protein J-like barrel domain-containing protein</fullName>
    </recommendedName>
</protein>
<feature type="domain" description="Baseplate protein J-like barrel" evidence="1">
    <location>
        <begin position="106"/>
        <end position="193"/>
    </location>
</feature>
<keyword evidence="3" id="KW-1185">Reference proteome</keyword>
<dbReference type="EMBL" id="PUJU01000008">
    <property type="protein sequence ID" value="NHB87194.1"/>
    <property type="molecule type" value="Genomic_DNA"/>
</dbReference>
<dbReference type="Proteomes" id="UP000697802">
    <property type="component" value="Unassembled WGS sequence"/>
</dbReference>
<accession>A0ABX0GEJ6</accession>
<dbReference type="Pfam" id="PF04865">
    <property type="entry name" value="Baseplate_J"/>
    <property type="match status" value="1"/>
</dbReference>
<dbReference type="InterPro" id="IPR052399">
    <property type="entry name" value="Phage_Baseplate_Assmbl_Protein"/>
</dbReference>
<reference evidence="2 3" key="1">
    <citation type="submission" date="2018-02" db="EMBL/GenBank/DDBJ databases">
        <authorList>
            <person name="Machado R.A."/>
        </authorList>
    </citation>
    <scope>NUCLEOTIDE SEQUENCE [LARGE SCALE GENOMIC DNA]</scope>
    <source>
        <strain evidence="2 3">T327</strain>
    </source>
</reference>
<dbReference type="InterPro" id="IPR006949">
    <property type="entry name" value="Barrel_Baseplate_J-like"/>
</dbReference>
<sequence>MMQKPDIDYESILAQQGMPTTQDEILAEFDAEVKKSGLITNTSPMSPFWRLISSIVVQPVIWLKGALINVVMKNMYLATATGTFIDLFARAVNLERKGAQPAAGVIRFTKSDPTQDITVPAKTIIETERINNTVYRLLTNDAVVIAPGLSSALVVVTAENPGKGYNLAPGYYRILPGAIAGIDSAVNEENWLTTPGADTETDDELRDRTRNQFNLPSQYHIDAVYRSMIAGIAELTTDRIFFLHDAPRGPGTANVYLLLESGVASQPFIDVVNDYVMSKGHHGHGDDVLCLPMPETQYDLIITVRFSADQHLNPEHRTLLLKNIENLIRCAFRENGDYDVQKTWPNSVFSMSRLAEELHNHFSEIESVKLSLDDIESALSVPRLKTLVVNEHSHE</sequence>
<organism evidence="2 3">
    <name type="scientific">Photorhabdus tasmaniensis</name>
    <dbReference type="NCBI Taxonomy" id="1004159"/>
    <lineage>
        <taxon>Bacteria</taxon>
        <taxon>Pseudomonadati</taxon>
        <taxon>Pseudomonadota</taxon>
        <taxon>Gammaproteobacteria</taxon>
        <taxon>Enterobacterales</taxon>
        <taxon>Morganellaceae</taxon>
        <taxon>Photorhabdus</taxon>
    </lineage>
</organism>
<dbReference type="RefSeq" id="WP_133815726.1">
    <property type="nucleotide sequence ID" value="NZ_CAWPIF010000008.1"/>
</dbReference>
<comment type="caution">
    <text evidence="2">The sequence shown here is derived from an EMBL/GenBank/DDBJ whole genome shotgun (WGS) entry which is preliminary data.</text>
</comment>
<evidence type="ECO:0000313" key="2">
    <source>
        <dbReference type="EMBL" id="NHB87194.1"/>
    </source>
</evidence>
<name>A0ABX0GEJ6_9GAMM</name>
<gene>
    <name evidence="2" type="ORF">C5471_05490</name>
</gene>
<proteinExistence type="predicted"/>
<evidence type="ECO:0000313" key="3">
    <source>
        <dbReference type="Proteomes" id="UP000697802"/>
    </source>
</evidence>
<dbReference type="PANTHER" id="PTHR37829">
    <property type="entry name" value="PHAGE-LIKE ELEMENT PBSX PROTEIN XKDT"/>
    <property type="match status" value="1"/>
</dbReference>